<feature type="transmembrane region" description="Helical" evidence="1">
    <location>
        <begin position="145"/>
        <end position="164"/>
    </location>
</feature>
<feature type="transmembrane region" description="Helical" evidence="1">
    <location>
        <begin position="92"/>
        <end position="109"/>
    </location>
</feature>
<reference evidence="2 3" key="1">
    <citation type="submission" date="2019-02" db="EMBL/GenBank/DDBJ databases">
        <title>Pedobacter sp. nov., a novel speices isolated from soil of pinguins habitat in Antarcitica.</title>
        <authorList>
            <person name="He R.-H."/>
        </authorList>
    </citation>
    <scope>NUCLEOTIDE SEQUENCE [LARGE SCALE GENOMIC DNA]</scope>
    <source>
        <strain evidence="2 3">E01020</strain>
    </source>
</reference>
<dbReference type="PANTHER" id="PTHR43044">
    <property type="match status" value="1"/>
</dbReference>
<sequence length="404" mass="45787">MGTHNINFSEQFEFTGKAKTLSIVGIVLGVAAIAYGFLSGLHERTFANLLLMAYYFACVCMSGTFFLAIQYVAQAGWSASILRVPQAMAKTLPIASIILIVIISAGLYSHNLYHHWHADGITDIKSPNYDSIIANKSAFLNVPFFMGRMVLFLGLYSIFSMMFAKLSYNEDLAGGLNSHRRSFKIACVFLVIYGFTTPIFAFDAVMSLEAHWFSTMFGWYNFAAMWVSSLAIIAVMLILLRRAGYMKWVNDSHLHNLGQFIFGFSIFWTYVWFAQFLLIYYANIPEETVYFAKRFEYYKFWFFLNLLMNFLAPVLLLMDRDNKRGDSKLLIVCIIVLVGHWVDYYQMIMPGAVQAGENGFGVIEIGTAVGFVGLFTFTVLTALSKKSLIAKNHPLLQESLHHQL</sequence>
<evidence type="ECO:0000256" key="1">
    <source>
        <dbReference type="SAM" id="Phobius"/>
    </source>
</evidence>
<dbReference type="RefSeq" id="WP_133261106.1">
    <property type="nucleotide sequence ID" value="NZ_SJCY01000001.1"/>
</dbReference>
<comment type="caution">
    <text evidence="2">The sequence shown here is derived from an EMBL/GenBank/DDBJ whole genome shotgun (WGS) entry which is preliminary data.</text>
</comment>
<feature type="transmembrane region" description="Helical" evidence="1">
    <location>
        <begin position="329"/>
        <end position="348"/>
    </location>
</feature>
<evidence type="ECO:0000313" key="3">
    <source>
        <dbReference type="Proteomes" id="UP000295668"/>
    </source>
</evidence>
<organism evidence="2 3">
    <name type="scientific">Pedobacter changchengzhani</name>
    <dbReference type="NCBI Taxonomy" id="2529274"/>
    <lineage>
        <taxon>Bacteria</taxon>
        <taxon>Pseudomonadati</taxon>
        <taxon>Bacteroidota</taxon>
        <taxon>Sphingobacteriia</taxon>
        <taxon>Sphingobacteriales</taxon>
        <taxon>Sphingobacteriaceae</taxon>
        <taxon>Pedobacter</taxon>
    </lineage>
</organism>
<keyword evidence="1" id="KW-0812">Transmembrane</keyword>
<evidence type="ECO:0000313" key="2">
    <source>
        <dbReference type="EMBL" id="TDG38011.1"/>
    </source>
</evidence>
<protein>
    <submittedName>
        <fullName evidence="2">Quinol:cytochrome C oxidoreductase</fullName>
    </submittedName>
</protein>
<feature type="transmembrane region" description="Helical" evidence="1">
    <location>
        <begin position="300"/>
        <end position="317"/>
    </location>
</feature>
<name>A0A4R5MQA8_9SPHI</name>
<feature type="transmembrane region" description="Helical" evidence="1">
    <location>
        <begin position="218"/>
        <end position="240"/>
    </location>
</feature>
<dbReference type="OrthoDB" id="140980at2"/>
<feature type="transmembrane region" description="Helical" evidence="1">
    <location>
        <begin position="260"/>
        <end position="280"/>
    </location>
</feature>
<feature type="transmembrane region" description="Helical" evidence="1">
    <location>
        <begin position="53"/>
        <end position="72"/>
    </location>
</feature>
<dbReference type="EMBL" id="SJCY01000001">
    <property type="protein sequence ID" value="TDG38011.1"/>
    <property type="molecule type" value="Genomic_DNA"/>
</dbReference>
<accession>A0A4R5MQA8</accession>
<keyword evidence="1" id="KW-1133">Transmembrane helix</keyword>
<feature type="transmembrane region" description="Helical" evidence="1">
    <location>
        <begin position="21"/>
        <end position="41"/>
    </location>
</feature>
<gene>
    <name evidence="2" type="ORF">EZJ43_02660</name>
</gene>
<dbReference type="AlphaFoldDB" id="A0A4R5MQA8"/>
<feature type="transmembrane region" description="Helical" evidence="1">
    <location>
        <begin position="185"/>
        <end position="206"/>
    </location>
</feature>
<dbReference type="PANTHER" id="PTHR43044:SF1">
    <property type="entry name" value="QUINOL:CYTOCHROME C OXIDOREDUCTASE QUINONE-BINDING SUBUNIT 2"/>
    <property type="match status" value="1"/>
</dbReference>
<keyword evidence="3" id="KW-1185">Reference proteome</keyword>
<feature type="transmembrane region" description="Helical" evidence="1">
    <location>
        <begin position="360"/>
        <end position="383"/>
    </location>
</feature>
<keyword evidence="1" id="KW-0472">Membrane</keyword>
<dbReference type="Proteomes" id="UP000295668">
    <property type="component" value="Unassembled WGS sequence"/>
</dbReference>
<proteinExistence type="predicted"/>